<keyword evidence="1" id="KW-1133">Transmembrane helix</keyword>
<keyword evidence="1" id="KW-0472">Membrane</keyword>
<feature type="transmembrane region" description="Helical" evidence="1">
    <location>
        <begin position="281"/>
        <end position="303"/>
    </location>
</feature>
<gene>
    <name evidence="2" type="ORF">GGG17_01335</name>
</gene>
<protein>
    <submittedName>
        <fullName evidence="2">DUF389 domain-containing protein</fullName>
    </submittedName>
</protein>
<evidence type="ECO:0000313" key="3">
    <source>
        <dbReference type="Proteomes" id="UP000431092"/>
    </source>
</evidence>
<evidence type="ECO:0000313" key="2">
    <source>
        <dbReference type="EMBL" id="MTB70639.1"/>
    </source>
</evidence>
<accession>A0A6I3IPS3</accession>
<comment type="caution">
    <text evidence="2">The sequence shown here is derived from an EMBL/GenBank/DDBJ whole genome shotgun (WGS) entry which is preliminary data.</text>
</comment>
<feature type="transmembrane region" description="Helical" evidence="1">
    <location>
        <begin position="176"/>
        <end position="201"/>
    </location>
</feature>
<reference evidence="2 3" key="1">
    <citation type="submission" date="2019-11" db="EMBL/GenBank/DDBJ databases">
        <title>Whole genome sequencing identifies a novel species of the genus Arsenicicoccus isolated from human blood.</title>
        <authorList>
            <person name="Jeong J.H."/>
            <person name="Kweon O.J."/>
            <person name="Kim H.R."/>
            <person name="Kim T.-H."/>
            <person name="Ha S.-M."/>
            <person name="Lee M.-K."/>
        </authorList>
    </citation>
    <scope>NUCLEOTIDE SEQUENCE [LARGE SCALE GENOMIC DNA]</scope>
    <source>
        <strain evidence="2 3">MKL-02</strain>
    </source>
</reference>
<dbReference type="PANTHER" id="PTHR20992:SF9">
    <property type="entry name" value="AT15442P-RELATED"/>
    <property type="match status" value="1"/>
</dbReference>
<evidence type="ECO:0000256" key="1">
    <source>
        <dbReference type="SAM" id="Phobius"/>
    </source>
</evidence>
<feature type="transmembrane region" description="Helical" evidence="1">
    <location>
        <begin position="116"/>
        <end position="135"/>
    </location>
</feature>
<dbReference type="InterPro" id="IPR005240">
    <property type="entry name" value="DUF389"/>
</dbReference>
<feature type="transmembrane region" description="Helical" evidence="1">
    <location>
        <begin position="141"/>
        <end position="164"/>
    </location>
</feature>
<feature type="transmembrane region" description="Helical" evidence="1">
    <location>
        <begin position="246"/>
        <end position="269"/>
    </location>
</feature>
<dbReference type="Pfam" id="PF04087">
    <property type="entry name" value="DUF389"/>
    <property type="match status" value="1"/>
</dbReference>
<organism evidence="2 3">
    <name type="scientific">Arsenicicoccus cauae</name>
    <dbReference type="NCBI Taxonomy" id="2663847"/>
    <lineage>
        <taxon>Bacteria</taxon>
        <taxon>Bacillati</taxon>
        <taxon>Actinomycetota</taxon>
        <taxon>Actinomycetes</taxon>
        <taxon>Micrococcales</taxon>
        <taxon>Intrasporangiaceae</taxon>
        <taxon>Arsenicicoccus</taxon>
    </lineage>
</organism>
<dbReference type="PANTHER" id="PTHR20992">
    <property type="entry name" value="AT15442P-RELATED"/>
    <property type="match status" value="1"/>
</dbReference>
<keyword evidence="1" id="KW-0812">Transmembrane</keyword>
<dbReference type="AlphaFoldDB" id="A0A6I3IPS3"/>
<dbReference type="EMBL" id="WLVL01000004">
    <property type="protein sequence ID" value="MTB70639.1"/>
    <property type="molecule type" value="Genomic_DNA"/>
</dbReference>
<sequence>MLVHLRLVVPADLTDDVVALLLDDDRITNVTLERDAALQPRGDLFGADVAREAAESVLDRLDRTGLPHRGGISLTAVEGTVFDEADRVDRRAAGAGDDGVIWQVVRRDAEAATEASGAYFAFLGIATALAAVAVITDSPILVVGAMVVGPDFGPVGAMCAGLALRSPGLSLRALWLLVRGYVAAVAAVTVLALVARATGVLDPEMVTRPRPATGFIWRPDLWSVVVAALAGAAGVLAMTGEKSSTLVGVFISVTTVPAAGNLALALAVWQPAEVLGSLTQLGVNVVGMVAAGTVTMVAQHLLLRRLASPAST</sequence>
<name>A0A6I3IPS3_9MICO</name>
<dbReference type="Proteomes" id="UP000431092">
    <property type="component" value="Unassembled WGS sequence"/>
</dbReference>
<feature type="transmembrane region" description="Helical" evidence="1">
    <location>
        <begin position="221"/>
        <end position="239"/>
    </location>
</feature>
<keyword evidence="3" id="KW-1185">Reference proteome</keyword>
<proteinExistence type="predicted"/>
<dbReference type="RefSeq" id="WP_154592005.1">
    <property type="nucleotide sequence ID" value="NZ_WLVL01000004.1"/>
</dbReference>